<name>A0A4R5XFV5_9AGAM</name>
<feature type="region of interest" description="Disordered" evidence="1">
    <location>
        <begin position="1"/>
        <end position="36"/>
    </location>
</feature>
<accession>A0A4R5XFV5</accession>
<dbReference type="STRING" id="50990.A0A4R5XFV5"/>
<reference evidence="3 4" key="1">
    <citation type="submission" date="2018-06" db="EMBL/GenBank/DDBJ databases">
        <title>A transcriptomic atlas of mushroom development highlights an independent origin of complex multicellularity.</title>
        <authorList>
            <consortium name="DOE Joint Genome Institute"/>
            <person name="Krizsan K."/>
            <person name="Almasi E."/>
            <person name="Merenyi Z."/>
            <person name="Sahu N."/>
            <person name="Viragh M."/>
            <person name="Koszo T."/>
            <person name="Mondo S."/>
            <person name="Kiss B."/>
            <person name="Balint B."/>
            <person name="Kues U."/>
            <person name="Barry K."/>
            <person name="Hegedus J.C."/>
            <person name="Henrissat B."/>
            <person name="Johnson J."/>
            <person name="Lipzen A."/>
            <person name="Ohm R."/>
            <person name="Nagy I."/>
            <person name="Pangilinan J."/>
            <person name="Yan J."/>
            <person name="Xiong Y."/>
            <person name="Grigoriev I.V."/>
            <person name="Hibbett D.S."/>
            <person name="Nagy L.G."/>
        </authorList>
    </citation>
    <scope>NUCLEOTIDE SEQUENCE [LARGE SCALE GENOMIC DNA]</scope>
    <source>
        <strain evidence="3 4">SZMC22713</strain>
    </source>
</reference>
<evidence type="ECO:0000313" key="4">
    <source>
        <dbReference type="Proteomes" id="UP000294933"/>
    </source>
</evidence>
<keyword evidence="4" id="KW-1185">Reference proteome</keyword>
<dbReference type="AlphaFoldDB" id="A0A4R5XFV5"/>
<dbReference type="VEuPathDB" id="FungiDB:BD410DRAFT_893217"/>
<dbReference type="EMBL" id="ML170156">
    <property type="protein sequence ID" value="TDL30044.1"/>
    <property type="molecule type" value="Genomic_DNA"/>
</dbReference>
<organism evidence="3 4">
    <name type="scientific">Rickenella mellea</name>
    <dbReference type="NCBI Taxonomy" id="50990"/>
    <lineage>
        <taxon>Eukaryota</taxon>
        <taxon>Fungi</taxon>
        <taxon>Dikarya</taxon>
        <taxon>Basidiomycota</taxon>
        <taxon>Agaricomycotina</taxon>
        <taxon>Agaricomycetes</taxon>
        <taxon>Hymenochaetales</taxon>
        <taxon>Rickenellaceae</taxon>
        <taxon>Rickenella</taxon>
    </lineage>
</organism>
<protein>
    <recommendedName>
        <fullName evidence="5">WW domain-containing protein</fullName>
    </recommendedName>
</protein>
<gene>
    <name evidence="3" type="ORF">BD410DRAFT_893217</name>
</gene>
<evidence type="ECO:0000313" key="3">
    <source>
        <dbReference type="EMBL" id="TDL30044.1"/>
    </source>
</evidence>
<evidence type="ECO:0000256" key="1">
    <source>
        <dbReference type="SAM" id="MobiDB-lite"/>
    </source>
</evidence>
<keyword evidence="2" id="KW-0812">Transmembrane</keyword>
<dbReference type="Proteomes" id="UP000294933">
    <property type="component" value="Unassembled WGS sequence"/>
</dbReference>
<keyword evidence="2" id="KW-1133">Transmembrane helix</keyword>
<keyword evidence="2" id="KW-0472">Membrane</keyword>
<feature type="transmembrane region" description="Helical" evidence="2">
    <location>
        <begin position="477"/>
        <end position="500"/>
    </location>
</feature>
<evidence type="ECO:0000256" key="2">
    <source>
        <dbReference type="SAM" id="Phobius"/>
    </source>
</evidence>
<sequence>MGKEWSLVCPSTGQPLKSISMSSSSSPNTRPTSFQFQFSFSPPTPLSGTPAGFLGASPKQPKFASKGKSKTADRWNALAKCHPIDRIDGWERYVVPEGDVYWYHSQWRVVTPSDATDPEVREKIQDERQILLKNWGFEMEFPVEWELMIRVYGAVRASRFMDHKRRRHIPADPGELPRHIPESNYWIYVSTYPMHLVLPIESEDGFLTSLDHGSGDRVVRGRETVFPLDGRQCTQLRLIYKVLRLAMRCREPGVGRLQGTLNWLIALTMIDICSAYERHKFGTSDVREERDHPRTLRSTTALRVTDAILGFLLFGLHHMYRQRLEGVRSAEVEFLHTPDFQRVHARFLKQWADSNLLATVFISANTAFLQIPAVTGLQKTAFLASIMLSILSILAGVHHTWQHRTKLDPEIVDYMDMAFDYNIALRYINAFDVHLPHEIGITFISSLLSLPIVFLLWSVVSFGVALCAYFVQDTPHTSWMLLTIVATVLTVLTIITIVFFRRIWADSDRLLAVQ</sequence>
<evidence type="ECO:0008006" key="5">
    <source>
        <dbReference type="Google" id="ProtNLM"/>
    </source>
</evidence>
<proteinExistence type="predicted"/>
<dbReference type="OrthoDB" id="3208379at2759"/>
<feature type="region of interest" description="Disordered" evidence="1">
    <location>
        <begin position="49"/>
        <end position="69"/>
    </location>
</feature>
<feature type="transmembrane region" description="Helical" evidence="2">
    <location>
        <begin position="447"/>
        <end position="471"/>
    </location>
</feature>
<feature type="compositionally biased region" description="Low complexity" evidence="1">
    <location>
        <begin position="18"/>
        <end position="36"/>
    </location>
</feature>